<dbReference type="Proteomes" id="UP000051324">
    <property type="component" value="Unassembled WGS sequence"/>
</dbReference>
<comment type="caution">
    <text evidence="2">The sequence shown here is derived from an EMBL/GenBank/DDBJ whole genome shotgun (WGS) entry which is preliminary data.</text>
</comment>
<evidence type="ECO:0000313" key="3">
    <source>
        <dbReference type="Proteomes" id="UP000051324"/>
    </source>
</evidence>
<protein>
    <submittedName>
        <fullName evidence="2">Uncharacterized protein</fullName>
    </submittedName>
</protein>
<dbReference type="EMBL" id="AZFT01000048">
    <property type="protein sequence ID" value="KRL84754.1"/>
    <property type="molecule type" value="Genomic_DNA"/>
</dbReference>
<dbReference type="PATRIC" id="fig|1423724.4.peg.247"/>
<keyword evidence="3" id="KW-1185">Reference proteome</keyword>
<dbReference type="STRING" id="1423724.FC32_GL000233"/>
<accession>A0A0R1U1L7</accession>
<dbReference type="eggNOG" id="ENOG5033ERN">
    <property type="taxonomic scope" value="Bacteria"/>
</dbReference>
<evidence type="ECO:0000256" key="1">
    <source>
        <dbReference type="SAM" id="MobiDB-lite"/>
    </source>
</evidence>
<feature type="region of interest" description="Disordered" evidence="1">
    <location>
        <begin position="50"/>
        <end position="79"/>
    </location>
</feature>
<reference evidence="2 3" key="1">
    <citation type="journal article" date="2015" name="Genome Announc.">
        <title>Expanding the biotechnology potential of lactobacilli through comparative genomics of 213 strains and associated genera.</title>
        <authorList>
            <person name="Sun Z."/>
            <person name="Harris H.M."/>
            <person name="McCann A."/>
            <person name="Guo C."/>
            <person name="Argimon S."/>
            <person name="Zhang W."/>
            <person name="Yang X."/>
            <person name="Jeffery I.B."/>
            <person name="Cooney J.C."/>
            <person name="Kagawa T.F."/>
            <person name="Liu W."/>
            <person name="Song Y."/>
            <person name="Salvetti E."/>
            <person name="Wrobel A."/>
            <person name="Rasinkangas P."/>
            <person name="Parkhill J."/>
            <person name="Rea M.C."/>
            <person name="O'Sullivan O."/>
            <person name="Ritari J."/>
            <person name="Douillard F.P."/>
            <person name="Paul Ross R."/>
            <person name="Yang R."/>
            <person name="Briner A.E."/>
            <person name="Felis G.E."/>
            <person name="de Vos W.M."/>
            <person name="Barrangou R."/>
            <person name="Klaenhammer T.R."/>
            <person name="Caufield P.W."/>
            <person name="Cui Y."/>
            <person name="Zhang H."/>
            <person name="O'Toole P.W."/>
        </authorList>
    </citation>
    <scope>NUCLEOTIDE SEQUENCE [LARGE SCALE GENOMIC DNA]</scope>
    <source>
        <strain evidence="2 3">DSM 16634</strain>
    </source>
</reference>
<proteinExistence type="predicted"/>
<organism evidence="2 3">
    <name type="scientific">Ligilactobacillus apodemi DSM 16634 = JCM 16172</name>
    <dbReference type="NCBI Taxonomy" id="1423724"/>
    <lineage>
        <taxon>Bacteria</taxon>
        <taxon>Bacillati</taxon>
        <taxon>Bacillota</taxon>
        <taxon>Bacilli</taxon>
        <taxon>Lactobacillales</taxon>
        <taxon>Lactobacillaceae</taxon>
        <taxon>Ligilactobacillus</taxon>
    </lineage>
</organism>
<gene>
    <name evidence="2" type="ORF">FC32_GL000233</name>
</gene>
<name>A0A0R1U1L7_9LACO</name>
<sequence length="327" mass="37320">MVGKMYDYRTEVKELLEMTGASQNELCLTAKAIKVILKIAQVKEVPPVPTNDTTEITAKKTEPQTAEQVPDKQVLKPTTPPIKTEKVKIDRTLQTLQTLLSTRGENEALTNWIKRDPKIYDQLFELVMVYRVSTRRKGFKAYNKQKHELKFNEFVRNQFKPKNGDALVVSNSHTKTPRIIKVIHQPENEYHQNTVTFDQGVVELDENQRLVVQKDVAGNPLLVDEKPFSYQLTPHSKAQVGSVVRLRWYKDKVGQRQNEDLALAWIYPKQTVNRIPATPLKKTGLTKVKYQPTIEFDLAGATVGIVVGRELYHDKYAAIVQAHGGIY</sequence>
<dbReference type="AlphaFoldDB" id="A0A0R1U1L7"/>
<evidence type="ECO:0000313" key="2">
    <source>
        <dbReference type="EMBL" id="KRL84754.1"/>
    </source>
</evidence>